<gene>
    <name evidence="8" type="ORF">VQ02_18550</name>
</gene>
<dbReference type="InterPro" id="IPR000014">
    <property type="entry name" value="PAS"/>
</dbReference>
<dbReference type="InterPro" id="IPR035965">
    <property type="entry name" value="PAS-like_dom_sf"/>
</dbReference>
<dbReference type="GO" id="GO:0004673">
    <property type="term" value="F:protein histidine kinase activity"/>
    <property type="evidence" value="ECO:0007669"/>
    <property type="project" value="UniProtKB-EC"/>
</dbReference>
<dbReference type="PANTHER" id="PTHR43304">
    <property type="entry name" value="PHYTOCHROME-LIKE PROTEIN CPH1"/>
    <property type="match status" value="1"/>
</dbReference>
<keyword evidence="4" id="KW-0808">Transferase</keyword>
<keyword evidence="5" id="KW-0418">Kinase</keyword>
<dbReference type="PANTHER" id="PTHR43304:SF1">
    <property type="entry name" value="PAC DOMAIN-CONTAINING PROTEIN"/>
    <property type="match status" value="1"/>
</dbReference>
<dbReference type="Gene3D" id="2.10.70.100">
    <property type="match status" value="1"/>
</dbReference>
<evidence type="ECO:0000313" key="8">
    <source>
        <dbReference type="EMBL" id="KMO34802.1"/>
    </source>
</evidence>
<evidence type="ECO:0000256" key="5">
    <source>
        <dbReference type="ARBA" id="ARBA00022777"/>
    </source>
</evidence>
<dbReference type="NCBIfam" id="TIGR00229">
    <property type="entry name" value="sensory_box"/>
    <property type="match status" value="1"/>
</dbReference>
<organism evidence="8 9">
    <name type="scientific">Methylobacterium variabile</name>
    <dbReference type="NCBI Taxonomy" id="298794"/>
    <lineage>
        <taxon>Bacteria</taxon>
        <taxon>Pseudomonadati</taxon>
        <taxon>Pseudomonadota</taxon>
        <taxon>Alphaproteobacteria</taxon>
        <taxon>Hyphomicrobiales</taxon>
        <taxon>Methylobacteriaceae</taxon>
        <taxon>Methylobacterium</taxon>
    </lineage>
</organism>
<name>A0A0J6SMD2_9HYPH</name>
<dbReference type="InterPro" id="IPR052162">
    <property type="entry name" value="Sensor_kinase/Photoreceptor"/>
</dbReference>
<dbReference type="PATRIC" id="fig|298794.3.peg.906"/>
<dbReference type="AlphaFoldDB" id="A0A0J6SMD2"/>
<dbReference type="InterPro" id="IPR013655">
    <property type="entry name" value="PAS_fold_3"/>
</dbReference>
<evidence type="ECO:0000313" key="9">
    <source>
        <dbReference type="Proteomes" id="UP000035955"/>
    </source>
</evidence>
<dbReference type="EC" id="2.7.13.3" evidence="2"/>
<accession>A0A0J6SMD2</accession>
<dbReference type="PROSITE" id="PS50113">
    <property type="entry name" value="PAC"/>
    <property type="match status" value="1"/>
</dbReference>
<feature type="domain" description="PAC" evidence="7">
    <location>
        <begin position="81"/>
        <end position="133"/>
    </location>
</feature>
<comment type="caution">
    <text evidence="8">The sequence shown here is derived from an EMBL/GenBank/DDBJ whole genome shotgun (WGS) entry which is preliminary data.</text>
</comment>
<keyword evidence="9" id="KW-1185">Reference proteome</keyword>
<protein>
    <recommendedName>
        <fullName evidence="2">histidine kinase</fullName>
        <ecNumber evidence="2">2.7.13.3</ecNumber>
    </recommendedName>
</protein>
<evidence type="ECO:0000256" key="6">
    <source>
        <dbReference type="SAM" id="MobiDB-lite"/>
    </source>
</evidence>
<evidence type="ECO:0000256" key="3">
    <source>
        <dbReference type="ARBA" id="ARBA00022553"/>
    </source>
</evidence>
<sequence>MRHAPPHCPGAGFTDLMGSWVWDIARDRIYADDVSTFLFGLDPCEAQTGLSAAAYEAGIHPEDRDAVAAQFRASAARGGLYVAEYRTCPRDGSVRWVLERGHFYHDEAGRPRRAHGVVVDISDRKREGDGSASRPPSRTDHPLERAADLCMATREAVREARQPFLLKLIDMVLLELGRELKRSMDRERRRRLS</sequence>
<feature type="region of interest" description="Disordered" evidence="6">
    <location>
        <begin position="120"/>
        <end position="145"/>
    </location>
</feature>
<dbReference type="CDD" id="cd00130">
    <property type="entry name" value="PAS"/>
    <property type="match status" value="1"/>
</dbReference>
<evidence type="ECO:0000259" key="7">
    <source>
        <dbReference type="PROSITE" id="PS50113"/>
    </source>
</evidence>
<dbReference type="InterPro" id="IPR001610">
    <property type="entry name" value="PAC"/>
</dbReference>
<dbReference type="Pfam" id="PF08447">
    <property type="entry name" value="PAS_3"/>
    <property type="match status" value="1"/>
</dbReference>
<reference evidence="8 9" key="1">
    <citation type="submission" date="2015-03" db="EMBL/GenBank/DDBJ databases">
        <title>Genome sequencing of Methylobacterium variabile DSM 16961.</title>
        <authorList>
            <person name="Chaudhry V."/>
            <person name="Patil P.B."/>
        </authorList>
    </citation>
    <scope>NUCLEOTIDE SEQUENCE [LARGE SCALE GENOMIC DNA]</scope>
    <source>
        <strain evidence="8 9">DSM 16961</strain>
    </source>
</reference>
<keyword evidence="3" id="KW-0597">Phosphoprotein</keyword>
<evidence type="ECO:0000256" key="4">
    <source>
        <dbReference type="ARBA" id="ARBA00022679"/>
    </source>
</evidence>
<dbReference type="Proteomes" id="UP000035955">
    <property type="component" value="Unassembled WGS sequence"/>
</dbReference>
<dbReference type="EMBL" id="LABY01000129">
    <property type="protein sequence ID" value="KMO34802.1"/>
    <property type="molecule type" value="Genomic_DNA"/>
</dbReference>
<dbReference type="Gene3D" id="3.30.450.20">
    <property type="entry name" value="PAS domain"/>
    <property type="match status" value="1"/>
</dbReference>
<dbReference type="InterPro" id="IPR000700">
    <property type="entry name" value="PAS-assoc_C"/>
</dbReference>
<evidence type="ECO:0000256" key="2">
    <source>
        <dbReference type="ARBA" id="ARBA00012438"/>
    </source>
</evidence>
<evidence type="ECO:0000256" key="1">
    <source>
        <dbReference type="ARBA" id="ARBA00000085"/>
    </source>
</evidence>
<comment type="catalytic activity">
    <reaction evidence="1">
        <text>ATP + protein L-histidine = ADP + protein N-phospho-L-histidine.</text>
        <dbReference type="EC" id="2.7.13.3"/>
    </reaction>
</comment>
<dbReference type="SMART" id="SM00086">
    <property type="entry name" value="PAC"/>
    <property type="match status" value="1"/>
</dbReference>
<dbReference type="SUPFAM" id="SSF55785">
    <property type="entry name" value="PYP-like sensor domain (PAS domain)"/>
    <property type="match status" value="1"/>
</dbReference>
<proteinExistence type="predicted"/>